<protein>
    <recommendedName>
        <fullName evidence="3">dihydroorotase</fullName>
        <ecNumber evidence="3">3.5.2.3</ecNumber>
    </recommendedName>
</protein>
<evidence type="ECO:0000313" key="9">
    <source>
        <dbReference type="EMBL" id="OCL07855.1"/>
    </source>
</evidence>
<dbReference type="GO" id="GO:0005737">
    <property type="term" value="C:cytoplasm"/>
    <property type="evidence" value="ECO:0007669"/>
    <property type="project" value="TreeGrafter"/>
</dbReference>
<keyword evidence="6" id="KW-0862">Zinc</keyword>
<dbReference type="InterPro" id="IPR004721">
    <property type="entry name" value="DHOdimr"/>
</dbReference>
<dbReference type="AlphaFoldDB" id="A0A8E2EZL5"/>
<dbReference type="InterPro" id="IPR032466">
    <property type="entry name" value="Metal_Hydrolase"/>
</dbReference>
<reference evidence="9 10" key="1">
    <citation type="journal article" date="2016" name="Nat. Commun.">
        <title>Ectomycorrhizal ecology is imprinted in the genome of the dominant symbiotic fungus Cenococcum geophilum.</title>
        <authorList>
            <consortium name="DOE Joint Genome Institute"/>
            <person name="Peter M."/>
            <person name="Kohler A."/>
            <person name="Ohm R.A."/>
            <person name="Kuo A."/>
            <person name="Krutzmann J."/>
            <person name="Morin E."/>
            <person name="Arend M."/>
            <person name="Barry K.W."/>
            <person name="Binder M."/>
            <person name="Choi C."/>
            <person name="Clum A."/>
            <person name="Copeland A."/>
            <person name="Grisel N."/>
            <person name="Haridas S."/>
            <person name="Kipfer T."/>
            <person name="LaButti K."/>
            <person name="Lindquist E."/>
            <person name="Lipzen A."/>
            <person name="Maire R."/>
            <person name="Meier B."/>
            <person name="Mihaltcheva S."/>
            <person name="Molinier V."/>
            <person name="Murat C."/>
            <person name="Poggeler S."/>
            <person name="Quandt C.A."/>
            <person name="Sperisen C."/>
            <person name="Tritt A."/>
            <person name="Tisserant E."/>
            <person name="Crous P.W."/>
            <person name="Henrissat B."/>
            <person name="Nehls U."/>
            <person name="Egli S."/>
            <person name="Spatafora J.W."/>
            <person name="Grigoriev I.V."/>
            <person name="Martin F.M."/>
        </authorList>
    </citation>
    <scope>NUCLEOTIDE SEQUENCE [LARGE SCALE GENOMIC DNA]</scope>
    <source>
        <strain evidence="9 10">CBS 207.34</strain>
    </source>
</reference>
<evidence type="ECO:0000256" key="4">
    <source>
        <dbReference type="ARBA" id="ARBA00022723"/>
    </source>
</evidence>
<dbReference type="Pfam" id="PF04909">
    <property type="entry name" value="Amidohydro_2"/>
    <property type="match status" value="1"/>
</dbReference>
<dbReference type="PIRSF" id="PIRSF001237">
    <property type="entry name" value="DHOdimr"/>
    <property type="match status" value="1"/>
</dbReference>
<dbReference type="EC" id="3.5.2.3" evidence="3"/>
<comment type="pathway">
    <text evidence="1">Pyrimidine metabolism; UMP biosynthesis via de novo pathway; (S)-dihydroorotate from bicarbonate: step 3/3.</text>
</comment>
<dbReference type="Proteomes" id="UP000250140">
    <property type="component" value="Unassembled WGS sequence"/>
</dbReference>
<dbReference type="PANTHER" id="PTHR43137">
    <property type="entry name" value="DIHYDROOROTASE"/>
    <property type="match status" value="1"/>
</dbReference>
<dbReference type="GO" id="GO:0044205">
    <property type="term" value="P:'de novo' UMP biosynthetic process"/>
    <property type="evidence" value="ECO:0007669"/>
    <property type="project" value="UniProtKB-UniPathway"/>
</dbReference>
<dbReference type="SUPFAM" id="SSF51556">
    <property type="entry name" value="Metallo-dependent hydrolases"/>
    <property type="match status" value="1"/>
</dbReference>
<evidence type="ECO:0000256" key="2">
    <source>
        <dbReference type="ARBA" id="ARBA00005631"/>
    </source>
</evidence>
<dbReference type="GO" id="GO:0004151">
    <property type="term" value="F:dihydroorotase activity"/>
    <property type="evidence" value="ECO:0007669"/>
    <property type="project" value="UniProtKB-EC"/>
</dbReference>
<dbReference type="InterPro" id="IPR006680">
    <property type="entry name" value="Amidohydro-rel"/>
</dbReference>
<name>A0A8E2EZL5_9PEZI</name>
<dbReference type="OrthoDB" id="1670005at2759"/>
<gene>
    <name evidence="9" type="ORF">AOQ84DRAFT_319318</name>
</gene>
<feature type="domain" description="Amidohydrolase-related" evidence="8">
    <location>
        <begin position="50"/>
        <end position="190"/>
    </location>
</feature>
<evidence type="ECO:0000313" key="10">
    <source>
        <dbReference type="Proteomes" id="UP000250140"/>
    </source>
</evidence>
<keyword evidence="10" id="KW-1185">Reference proteome</keyword>
<evidence type="ECO:0000256" key="7">
    <source>
        <dbReference type="ARBA" id="ARBA00022975"/>
    </source>
</evidence>
<proteinExistence type="inferred from homology"/>
<evidence type="ECO:0000256" key="6">
    <source>
        <dbReference type="ARBA" id="ARBA00022833"/>
    </source>
</evidence>
<dbReference type="InterPro" id="IPR002195">
    <property type="entry name" value="Dihydroorotase_CS"/>
</dbReference>
<dbReference type="GO" id="GO:0046872">
    <property type="term" value="F:metal ion binding"/>
    <property type="evidence" value="ECO:0007669"/>
    <property type="project" value="UniProtKB-KW"/>
</dbReference>
<dbReference type="Gene3D" id="3.20.20.140">
    <property type="entry name" value="Metal-dependent hydrolases"/>
    <property type="match status" value="1"/>
</dbReference>
<dbReference type="PANTHER" id="PTHR43137:SF1">
    <property type="entry name" value="DIHYDROOROTASE"/>
    <property type="match status" value="1"/>
</dbReference>
<dbReference type="UniPathway" id="UPA00070">
    <property type="reaction ID" value="UER00117"/>
</dbReference>
<sequence>MKLKNIPFLELPPTADFHCHLRQDAMMEFITPLVKEGGCDTIFVMPNLQPPITKVADALAYHEKLSRLAPGVKFLMSLYLHPELTPATIDEAARTKVIHGIKLYPAGVTTNSQDGVLDIEQYYPIFEEMEANDMVLNLHGEMMSSPPAEFAKADGTEAITVLNAEPKFLPHLYKLHAAFPKLRIVLEHVSTREGLEAVRLCGRTVVGTITAHHLWMTVDDWGCGDAFNFCKPVAKTPEDRVALVRAVIEGSGKFFFGSDSAPHPIQSKKGPGNAAAGCFTQPWCTALVIGALEEGIKQGWIKEEDIRQASIEGFLSRYGREFYRLEGTTEQEGPMIRLERKGEKIPPVVRSKDGSIEVVPFGRGKEVMSLSWIW</sequence>
<organism evidence="9 10">
    <name type="scientific">Glonium stellatum</name>
    <dbReference type="NCBI Taxonomy" id="574774"/>
    <lineage>
        <taxon>Eukaryota</taxon>
        <taxon>Fungi</taxon>
        <taxon>Dikarya</taxon>
        <taxon>Ascomycota</taxon>
        <taxon>Pezizomycotina</taxon>
        <taxon>Dothideomycetes</taxon>
        <taxon>Pleosporomycetidae</taxon>
        <taxon>Gloniales</taxon>
        <taxon>Gloniaceae</taxon>
        <taxon>Glonium</taxon>
    </lineage>
</organism>
<evidence type="ECO:0000256" key="1">
    <source>
        <dbReference type="ARBA" id="ARBA00004880"/>
    </source>
</evidence>
<comment type="similarity">
    <text evidence="2">Belongs to the metallo-dependent hydrolases superfamily. DHOase family. Class II DHOase subfamily.</text>
</comment>
<keyword evidence="5" id="KW-0378">Hydrolase</keyword>
<dbReference type="PROSITE" id="PS00483">
    <property type="entry name" value="DIHYDROOROTASE_2"/>
    <property type="match status" value="1"/>
</dbReference>
<keyword evidence="4" id="KW-0479">Metal-binding</keyword>
<evidence type="ECO:0000256" key="5">
    <source>
        <dbReference type="ARBA" id="ARBA00022801"/>
    </source>
</evidence>
<dbReference type="GO" id="GO:0006207">
    <property type="term" value="P:'de novo' pyrimidine nucleobase biosynthetic process"/>
    <property type="evidence" value="ECO:0007669"/>
    <property type="project" value="TreeGrafter"/>
</dbReference>
<evidence type="ECO:0000256" key="3">
    <source>
        <dbReference type="ARBA" id="ARBA00012860"/>
    </source>
</evidence>
<evidence type="ECO:0000259" key="8">
    <source>
        <dbReference type="Pfam" id="PF04909"/>
    </source>
</evidence>
<keyword evidence="7" id="KW-0665">Pyrimidine biosynthesis</keyword>
<accession>A0A8E2EZL5</accession>
<dbReference type="NCBIfam" id="TIGR00856">
    <property type="entry name" value="pyrC_dimer"/>
    <property type="match status" value="1"/>
</dbReference>
<dbReference type="EMBL" id="KV749775">
    <property type="protein sequence ID" value="OCL07855.1"/>
    <property type="molecule type" value="Genomic_DNA"/>
</dbReference>